<dbReference type="Gene3D" id="1.20.1280.50">
    <property type="match status" value="1"/>
</dbReference>
<sequence>MPRDGWNNLPTDVLRIVFYHLEKQVMVSTFPMKFIGVPSRSLLQCQLTCKNWSSLAQSRFYKCVILKKSRQLNLLVNLDGYTKDLVHHIMFNYITHDVNAYTIITSFHTIALHFKEINNLYTNFSYQDEIWKAVKRERSEGRFAKLHVIPFKPTASYNDIVEYNDTAWDLRDNLRKLEVYDVNPVPTQNTERLSHFASVDAVYFKLRDFNNVYTVDQQIKKAGSVRSVDVVCVGFTHDTYHMPVVTTLDRNVHVLPYIKQLDVRRFLYDCNIYSYVMQVFPNLDKISLTTRKIPDARIVPSLSTDVAIRFLKYLLRIPLLYVTYIPFDDLEQVLMEFYDHERTINQLDIQYTQNNGTRRVSAHLSMWTYIKDKINIEVNYGQESPRFILPRIGMLEQNGKDFQHIKMDMGYSIDDIKLFAHQGDQSNDRLSNFFSKCPNLKTIYIACTLLHTYGTDLEERKIPFLQEVELNALLVYSSFLLDMSCHLPFIDKFSINNCRFDGETEDNVSINMPYTKFTSIIYIDSIYISCLYLKLSTVGNNTTRWFVGNKSCYNTCTENEYQNSLRDKNILSLFIQCKQVDCIRFSIFGFNLVIKTV</sequence>
<keyword evidence="2" id="KW-1185">Reference proteome</keyword>
<evidence type="ECO:0008006" key="3">
    <source>
        <dbReference type="Google" id="ProtNLM"/>
    </source>
</evidence>
<accession>A0ABP9YGF8</accession>
<dbReference type="CDD" id="cd09917">
    <property type="entry name" value="F-box_SF"/>
    <property type="match status" value="1"/>
</dbReference>
<protein>
    <recommendedName>
        <fullName evidence="3">F-box domain-containing protein</fullName>
    </recommendedName>
</protein>
<organism evidence="1 2">
    <name type="scientific">Helicostylum pulchrum</name>
    <dbReference type="NCBI Taxonomy" id="562976"/>
    <lineage>
        <taxon>Eukaryota</taxon>
        <taxon>Fungi</taxon>
        <taxon>Fungi incertae sedis</taxon>
        <taxon>Mucoromycota</taxon>
        <taxon>Mucoromycotina</taxon>
        <taxon>Mucoromycetes</taxon>
        <taxon>Mucorales</taxon>
        <taxon>Mucorineae</taxon>
        <taxon>Mucoraceae</taxon>
        <taxon>Helicostylum</taxon>
    </lineage>
</organism>
<gene>
    <name evidence="1" type="ORF">HPULCUR_011456</name>
</gene>
<name>A0ABP9YGF8_9FUNG</name>
<comment type="caution">
    <text evidence="1">The sequence shown here is derived from an EMBL/GenBank/DDBJ whole genome shotgun (WGS) entry which is preliminary data.</text>
</comment>
<dbReference type="SUPFAM" id="SSF81383">
    <property type="entry name" value="F-box domain"/>
    <property type="match status" value="1"/>
</dbReference>
<dbReference type="InterPro" id="IPR036047">
    <property type="entry name" value="F-box-like_dom_sf"/>
</dbReference>
<dbReference type="EMBL" id="BAABUJ010000053">
    <property type="protein sequence ID" value="GAA5805930.1"/>
    <property type="molecule type" value="Genomic_DNA"/>
</dbReference>
<proteinExistence type="predicted"/>
<dbReference type="Proteomes" id="UP001476247">
    <property type="component" value="Unassembled WGS sequence"/>
</dbReference>
<evidence type="ECO:0000313" key="1">
    <source>
        <dbReference type="EMBL" id="GAA5805930.1"/>
    </source>
</evidence>
<evidence type="ECO:0000313" key="2">
    <source>
        <dbReference type="Proteomes" id="UP001476247"/>
    </source>
</evidence>
<reference evidence="1 2" key="1">
    <citation type="submission" date="2024-04" db="EMBL/GenBank/DDBJ databases">
        <title>genome sequences of Mucor flavus KT1a and Helicostylum pulchrum KT1b strains isolation_sourced from the surface of a dry-aged beef.</title>
        <authorList>
            <person name="Toyotome T."/>
            <person name="Hosono M."/>
            <person name="Torimaru M."/>
            <person name="Fukuda K."/>
            <person name="Mikami N."/>
        </authorList>
    </citation>
    <scope>NUCLEOTIDE SEQUENCE [LARGE SCALE GENOMIC DNA]</scope>
    <source>
        <strain evidence="1 2">KT1b</strain>
    </source>
</reference>